<feature type="compositionally biased region" description="Basic residues" evidence="1">
    <location>
        <begin position="149"/>
        <end position="159"/>
    </location>
</feature>
<feature type="compositionally biased region" description="Polar residues" evidence="1">
    <location>
        <begin position="516"/>
        <end position="525"/>
    </location>
</feature>
<feature type="region of interest" description="Disordered" evidence="1">
    <location>
        <begin position="509"/>
        <end position="1005"/>
    </location>
</feature>
<feature type="compositionally biased region" description="Basic residues" evidence="1">
    <location>
        <begin position="210"/>
        <end position="233"/>
    </location>
</feature>
<dbReference type="EMBL" id="JAWWNJ010000009">
    <property type="protein sequence ID" value="KAK7049193.1"/>
    <property type="molecule type" value="Genomic_DNA"/>
</dbReference>
<feature type="compositionally biased region" description="Basic and acidic residues" evidence="1">
    <location>
        <begin position="696"/>
        <end position="707"/>
    </location>
</feature>
<reference evidence="2 3" key="1">
    <citation type="journal article" date="2024" name="J Genomics">
        <title>Draft genome sequencing and assembly of Favolaschia claudopus CIRM-BRFM 2984 isolated from oak limbs.</title>
        <authorList>
            <person name="Navarro D."/>
            <person name="Drula E."/>
            <person name="Chaduli D."/>
            <person name="Cazenave R."/>
            <person name="Ahrendt S."/>
            <person name="Wang J."/>
            <person name="Lipzen A."/>
            <person name="Daum C."/>
            <person name="Barry K."/>
            <person name="Grigoriev I.V."/>
            <person name="Favel A."/>
            <person name="Rosso M.N."/>
            <person name="Martin F."/>
        </authorList>
    </citation>
    <scope>NUCLEOTIDE SEQUENCE [LARGE SCALE GENOMIC DNA]</scope>
    <source>
        <strain evidence="2 3">CIRM-BRFM 2984</strain>
    </source>
</reference>
<feature type="compositionally biased region" description="Polar residues" evidence="1">
    <location>
        <begin position="836"/>
        <end position="846"/>
    </location>
</feature>
<accession>A0AAW0DFP5</accession>
<feature type="compositionally biased region" description="Pro residues" evidence="1">
    <location>
        <begin position="780"/>
        <end position="832"/>
    </location>
</feature>
<dbReference type="Proteomes" id="UP001362999">
    <property type="component" value="Unassembled WGS sequence"/>
</dbReference>
<feature type="compositionally biased region" description="Basic residues" evidence="1">
    <location>
        <begin position="873"/>
        <end position="885"/>
    </location>
</feature>
<evidence type="ECO:0000256" key="1">
    <source>
        <dbReference type="SAM" id="MobiDB-lite"/>
    </source>
</evidence>
<proteinExistence type="predicted"/>
<evidence type="ECO:0000313" key="2">
    <source>
        <dbReference type="EMBL" id="KAK7049193.1"/>
    </source>
</evidence>
<feature type="region of interest" description="Disordered" evidence="1">
    <location>
        <begin position="148"/>
        <end position="233"/>
    </location>
</feature>
<feature type="compositionally biased region" description="Low complexity" evidence="1">
    <location>
        <begin position="642"/>
        <end position="663"/>
    </location>
</feature>
<protein>
    <submittedName>
        <fullName evidence="2">Uncharacterized protein</fullName>
    </submittedName>
</protein>
<gene>
    <name evidence="2" type="ORF">R3P38DRAFT_3175445</name>
</gene>
<name>A0AAW0DFP5_9AGAR</name>
<evidence type="ECO:0000313" key="3">
    <source>
        <dbReference type="Proteomes" id="UP001362999"/>
    </source>
</evidence>
<organism evidence="2 3">
    <name type="scientific">Favolaschia claudopus</name>
    <dbReference type="NCBI Taxonomy" id="2862362"/>
    <lineage>
        <taxon>Eukaryota</taxon>
        <taxon>Fungi</taxon>
        <taxon>Dikarya</taxon>
        <taxon>Basidiomycota</taxon>
        <taxon>Agaricomycotina</taxon>
        <taxon>Agaricomycetes</taxon>
        <taxon>Agaricomycetidae</taxon>
        <taxon>Agaricales</taxon>
        <taxon>Marasmiineae</taxon>
        <taxon>Mycenaceae</taxon>
        <taxon>Favolaschia</taxon>
    </lineage>
</organism>
<dbReference type="AlphaFoldDB" id="A0AAW0DFP5"/>
<keyword evidence="3" id="KW-1185">Reference proteome</keyword>
<feature type="compositionally biased region" description="Low complexity" evidence="1">
    <location>
        <begin position="413"/>
        <end position="424"/>
    </location>
</feature>
<feature type="compositionally biased region" description="Acidic residues" evidence="1">
    <location>
        <begin position="190"/>
        <end position="200"/>
    </location>
</feature>
<feature type="compositionally biased region" description="Pro residues" evidence="1">
    <location>
        <begin position="580"/>
        <end position="589"/>
    </location>
</feature>
<feature type="compositionally biased region" description="Polar residues" evidence="1">
    <location>
        <begin position="677"/>
        <end position="689"/>
    </location>
</feature>
<feature type="region of interest" description="Disordered" evidence="1">
    <location>
        <begin position="1032"/>
        <end position="1053"/>
    </location>
</feature>
<sequence length="1053" mass="110738">MGRRGRPGNFDEGQWELLVSEFPNFEAAQRSSTLGKFWPKVEGRFFESYPEAKALGISIPLGADGEPDLTSPEALKVAAGEDIRRKQLNAWFYNYANKLKKDQDTVLPSKSGSLAATLFKTSRKKTRRLQQIEIYLKRNSKAIDTAMRQRMKKLKHSSKRKGDATATAGAESDIGDPDGGTSGSEIGTSSDEDDSADSEGGDVNKASGSMRRKGKEAVGKKRKKKKKKLGSRVVGLRRKVAQEMFDVADEEEKAAVHAAYVQQQPAIPEDALNRSIDEREPSEVQDAIDELDGVVDEVHQAIFRLTGFMGYSVFAGPSPEDGGDIITRTYCSGQTLIGRLNFPQSYENWEEVIAATGQWVKRCVSRETRAARALKPTPTPMVNDAEDPALPQPNQLVDKNGLPKKPTKKQIKAQKAAAAAAKLAAPPPATQTTSEPPLASVAAVTPPPDAPTPLNATLDGLLPFDDFTPPPVSSGLAPDADMFDASLFDLNIPMPSCADPNSWPPWYDPPLGPSLPSATDESSLPTPIATLTPGEHAHESTEMRSAVSPNATHPNGLSVVPPSTPLFVFGIPPLSTSPDPNAPSQPPLSPVGSPREVSPEHEEEERFPLQIAMATSTASTPVRHRRRADFSPSVSSPLAVHSPTRASSPPSPRTSESPALSTPPSIPSAPPAQSTAGDATSSPSETKTASGGRLRGMWDARKEEWKKRSMLASTAGTSSSTPSRPTPKRLPKPLTPSPVPLSPSTSTPAPSLTPPAGSAPSTPPTPIPALPFVESSIRAPPAPSAAPPAVPASPPPAAPPAPSAAPTSVPPSTPPIAPPSVAPSPASTPPIAIPLSANSFPISRTHCNPPPAPRLAAVGESAEGGSSGGRGGGRGRGRGRGRGGRGRGGGGRGRGGGQQTAREAGYTFLQTYQNGEVIPLSLDTPLPPSMSQQMRRKSQAGEKEREPTATPDAATQVPGAQASDGVVVFLPPLKPQPKPAADGSAGLLPVGSKRVRKPAPSREMPIPISMAAKTADAEGKLLEQLEGVKKRMGIDAKAGKKRKNENTDPQQKK</sequence>
<feature type="compositionally biased region" description="Gly residues" evidence="1">
    <location>
        <begin position="886"/>
        <end position="898"/>
    </location>
</feature>
<feature type="compositionally biased region" description="Low complexity" evidence="1">
    <location>
        <begin position="742"/>
        <end position="760"/>
    </location>
</feature>
<feature type="region of interest" description="Disordered" evidence="1">
    <location>
        <begin position="376"/>
        <end position="440"/>
    </location>
</feature>
<comment type="caution">
    <text evidence="2">The sequence shown here is derived from an EMBL/GenBank/DDBJ whole genome shotgun (WGS) entry which is preliminary data.</text>
</comment>
<feature type="compositionally biased region" description="Basic and acidic residues" evidence="1">
    <location>
        <begin position="597"/>
        <end position="607"/>
    </location>
</feature>